<evidence type="ECO:0000313" key="2">
    <source>
        <dbReference type="EMBL" id="TWU14819.1"/>
    </source>
</evidence>
<dbReference type="Proteomes" id="UP000320735">
    <property type="component" value="Unassembled WGS sequence"/>
</dbReference>
<proteinExistence type="predicted"/>
<gene>
    <name evidence="2" type="ORF">CA54_36880</name>
</gene>
<keyword evidence="1" id="KW-0812">Transmembrane</keyword>
<name>A0A5C6BVX5_9PLAN</name>
<reference evidence="2 3" key="1">
    <citation type="submission" date="2019-02" db="EMBL/GenBank/DDBJ databases">
        <title>Deep-cultivation of Planctomycetes and their phenomic and genomic characterization uncovers novel biology.</title>
        <authorList>
            <person name="Wiegand S."/>
            <person name="Jogler M."/>
            <person name="Boedeker C."/>
            <person name="Pinto D."/>
            <person name="Vollmers J."/>
            <person name="Rivas-Marin E."/>
            <person name="Kohn T."/>
            <person name="Peeters S.H."/>
            <person name="Heuer A."/>
            <person name="Rast P."/>
            <person name="Oberbeckmann S."/>
            <person name="Bunk B."/>
            <person name="Jeske O."/>
            <person name="Meyerdierks A."/>
            <person name="Storesund J.E."/>
            <person name="Kallscheuer N."/>
            <person name="Luecker S."/>
            <person name="Lage O.M."/>
            <person name="Pohl T."/>
            <person name="Merkel B.J."/>
            <person name="Hornburger P."/>
            <person name="Mueller R.-W."/>
            <person name="Bruemmer F."/>
            <person name="Labrenz M."/>
            <person name="Spormann A.M."/>
            <person name="Op Den Camp H."/>
            <person name="Overmann J."/>
            <person name="Amann R."/>
            <person name="Jetten M.S.M."/>
            <person name="Mascher T."/>
            <person name="Medema M.H."/>
            <person name="Devos D.P."/>
            <person name="Kaster A.-K."/>
            <person name="Ovreas L."/>
            <person name="Rohde M."/>
            <person name="Galperin M.Y."/>
            <person name="Jogler C."/>
        </authorList>
    </citation>
    <scope>NUCLEOTIDE SEQUENCE [LARGE SCALE GENOMIC DNA]</scope>
    <source>
        <strain evidence="2 3">CA54</strain>
    </source>
</reference>
<feature type="transmembrane region" description="Helical" evidence="1">
    <location>
        <begin position="6"/>
        <end position="27"/>
    </location>
</feature>
<keyword evidence="3" id="KW-1185">Reference proteome</keyword>
<dbReference type="EMBL" id="SJPP01000001">
    <property type="protein sequence ID" value="TWU14819.1"/>
    <property type="molecule type" value="Genomic_DNA"/>
</dbReference>
<evidence type="ECO:0000313" key="3">
    <source>
        <dbReference type="Proteomes" id="UP000320735"/>
    </source>
</evidence>
<evidence type="ECO:0000256" key="1">
    <source>
        <dbReference type="SAM" id="Phobius"/>
    </source>
</evidence>
<sequence length="59" mass="6832">MGKNQLLTYTEWFEIVIFFLAAIFLSVERTMDGKTTVKTCSSDGDRSLRLRRRLVFAAK</sequence>
<keyword evidence="1" id="KW-1133">Transmembrane helix</keyword>
<organism evidence="2 3">
    <name type="scientific">Symmachiella macrocystis</name>
    <dbReference type="NCBI Taxonomy" id="2527985"/>
    <lineage>
        <taxon>Bacteria</taxon>
        <taxon>Pseudomonadati</taxon>
        <taxon>Planctomycetota</taxon>
        <taxon>Planctomycetia</taxon>
        <taxon>Planctomycetales</taxon>
        <taxon>Planctomycetaceae</taxon>
        <taxon>Symmachiella</taxon>
    </lineage>
</organism>
<protein>
    <submittedName>
        <fullName evidence="2">Uncharacterized protein</fullName>
    </submittedName>
</protein>
<accession>A0A5C6BVX5</accession>
<dbReference type="AlphaFoldDB" id="A0A5C6BVX5"/>
<keyword evidence="1" id="KW-0472">Membrane</keyword>
<comment type="caution">
    <text evidence="2">The sequence shown here is derived from an EMBL/GenBank/DDBJ whole genome shotgun (WGS) entry which is preliminary data.</text>
</comment>